<sequence>MPSFFNPLLHSTFSDMDFGLAFLRLCLSFYMCSFPNLPSYLFHLHIAENESQREK</sequence>
<dbReference type="Proteomes" id="UP000215914">
    <property type="component" value="Chromosome 2"/>
</dbReference>
<evidence type="ECO:0000313" key="3">
    <source>
        <dbReference type="Proteomes" id="UP000215914"/>
    </source>
</evidence>
<keyword evidence="1" id="KW-0472">Membrane</keyword>
<keyword evidence="3" id="KW-1185">Reference proteome</keyword>
<gene>
    <name evidence="2" type="ORF">HannXRQ_Chr02g0033851</name>
</gene>
<evidence type="ECO:0000313" key="2">
    <source>
        <dbReference type="EMBL" id="OTG33359.1"/>
    </source>
</evidence>
<dbReference type="EMBL" id="CM007891">
    <property type="protein sequence ID" value="OTG33359.1"/>
    <property type="molecule type" value="Genomic_DNA"/>
</dbReference>
<protein>
    <submittedName>
        <fullName evidence="2">Uncharacterized protein</fullName>
    </submittedName>
</protein>
<accession>A0A251VDK8</accession>
<keyword evidence="1" id="KW-0812">Transmembrane</keyword>
<dbReference type="AlphaFoldDB" id="A0A251VDK8"/>
<name>A0A251VDK8_HELAN</name>
<evidence type="ECO:0000256" key="1">
    <source>
        <dbReference type="SAM" id="Phobius"/>
    </source>
</evidence>
<feature type="transmembrane region" description="Helical" evidence="1">
    <location>
        <begin position="20"/>
        <end position="42"/>
    </location>
</feature>
<keyword evidence="1" id="KW-1133">Transmembrane helix</keyword>
<dbReference type="InParanoid" id="A0A251VDK8"/>
<proteinExistence type="predicted"/>
<reference evidence="3" key="1">
    <citation type="journal article" date="2017" name="Nature">
        <title>The sunflower genome provides insights into oil metabolism, flowering and Asterid evolution.</title>
        <authorList>
            <person name="Badouin H."/>
            <person name="Gouzy J."/>
            <person name="Grassa C.J."/>
            <person name="Murat F."/>
            <person name="Staton S.E."/>
            <person name="Cottret L."/>
            <person name="Lelandais-Briere C."/>
            <person name="Owens G.L."/>
            <person name="Carrere S."/>
            <person name="Mayjonade B."/>
            <person name="Legrand L."/>
            <person name="Gill N."/>
            <person name="Kane N.C."/>
            <person name="Bowers J.E."/>
            <person name="Hubner S."/>
            <person name="Bellec A."/>
            <person name="Berard A."/>
            <person name="Berges H."/>
            <person name="Blanchet N."/>
            <person name="Boniface M.C."/>
            <person name="Brunel D."/>
            <person name="Catrice O."/>
            <person name="Chaidir N."/>
            <person name="Claudel C."/>
            <person name="Donnadieu C."/>
            <person name="Faraut T."/>
            <person name="Fievet G."/>
            <person name="Helmstetter N."/>
            <person name="King M."/>
            <person name="Knapp S.J."/>
            <person name="Lai Z."/>
            <person name="Le Paslier M.C."/>
            <person name="Lippi Y."/>
            <person name="Lorenzon L."/>
            <person name="Mandel J.R."/>
            <person name="Marage G."/>
            <person name="Marchand G."/>
            <person name="Marquand E."/>
            <person name="Bret-Mestries E."/>
            <person name="Morien E."/>
            <person name="Nambeesan S."/>
            <person name="Nguyen T."/>
            <person name="Pegot-Espagnet P."/>
            <person name="Pouilly N."/>
            <person name="Raftis F."/>
            <person name="Sallet E."/>
            <person name="Schiex T."/>
            <person name="Thomas J."/>
            <person name="Vandecasteele C."/>
            <person name="Vares D."/>
            <person name="Vear F."/>
            <person name="Vautrin S."/>
            <person name="Crespi M."/>
            <person name="Mangin B."/>
            <person name="Burke J.M."/>
            <person name="Salse J."/>
            <person name="Munos S."/>
            <person name="Vincourt P."/>
            <person name="Rieseberg L.H."/>
            <person name="Langlade N.B."/>
        </authorList>
    </citation>
    <scope>NUCLEOTIDE SEQUENCE [LARGE SCALE GENOMIC DNA]</scope>
    <source>
        <strain evidence="3">cv. SF193</strain>
    </source>
</reference>
<organism evidence="2 3">
    <name type="scientific">Helianthus annuus</name>
    <name type="common">Common sunflower</name>
    <dbReference type="NCBI Taxonomy" id="4232"/>
    <lineage>
        <taxon>Eukaryota</taxon>
        <taxon>Viridiplantae</taxon>
        <taxon>Streptophyta</taxon>
        <taxon>Embryophyta</taxon>
        <taxon>Tracheophyta</taxon>
        <taxon>Spermatophyta</taxon>
        <taxon>Magnoliopsida</taxon>
        <taxon>eudicotyledons</taxon>
        <taxon>Gunneridae</taxon>
        <taxon>Pentapetalae</taxon>
        <taxon>asterids</taxon>
        <taxon>campanulids</taxon>
        <taxon>Asterales</taxon>
        <taxon>Asteraceae</taxon>
        <taxon>Asteroideae</taxon>
        <taxon>Heliantheae alliance</taxon>
        <taxon>Heliantheae</taxon>
        <taxon>Helianthus</taxon>
    </lineage>
</organism>